<keyword evidence="6" id="KW-1185">Reference proteome</keyword>
<organism evidence="5 6">
    <name type="scientific">Clostridium porci</name>
    <dbReference type="NCBI Taxonomy" id="2605778"/>
    <lineage>
        <taxon>Bacteria</taxon>
        <taxon>Bacillati</taxon>
        <taxon>Bacillota</taxon>
        <taxon>Clostridia</taxon>
        <taxon>Eubacteriales</taxon>
        <taxon>Clostridiaceae</taxon>
        <taxon>Clostridium</taxon>
    </lineage>
</organism>
<dbReference type="GO" id="GO:0050188">
    <property type="term" value="F:phosphoenolpyruvate mutase activity"/>
    <property type="evidence" value="ECO:0007669"/>
    <property type="project" value="UniProtKB-EC"/>
</dbReference>
<dbReference type="Gene3D" id="3.20.20.60">
    <property type="entry name" value="Phosphoenolpyruvate-binding domains"/>
    <property type="match status" value="1"/>
</dbReference>
<dbReference type="InterPro" id="IPR015813">
    <property type="entry name" value="Pyrv/PenolPyrv_kinase-like_dom"/>
</dbReference>
<dbReference type="Pfam" id="PF13714">
    <property type="entry name" value="PEP_mutase"/>
    <property type="match status" value="1"/>
</dbReference>
<dbReference type="PANTHER" id="PTHR42905">
    <property type="entry name" value="PHOSPHOENOLPYRUVATE CARBOXYLASE"/>
    <property type="match status" value="1"/>
</dbReference>
<accession>A0A7X2TAT7</accession>
<proteinExistence type="inferred from homology"/>
<evidence type="ECO:0000313" key="5">
    <source>
        <dbReference type="EMBL" id="MSS35107.1"/>
    </source>
</evidence>
<evidence type="ECO:0000256" key="3">
    <source>
        <dbReference type="ARBA" id="ARBA00038455"/>
    </source>
</evidence>
<dbReference type="InterPro" id="IPR039556">
    <property type="entry name" value="ICL/PEPM"/>
</dbReference>
<evidence type="ECO:0000313" key="6">
    <source>
        <dbReference type="Proteomes" id="UP000429958"/>
    </source>
</evidence>
<keyword evidence="1 5" id="KW-0413">Isomerase</keyword>
<dbReference type="AlphaFoldDB" id="A0A7X2TAT7"/>
<dbReference type="Pfam" id="PF01467">
    <property type="entry name" value="CTP_transf_like"/>
    <property type="match status" value="1"/>
</dbReference>
<dbReference type="SUPFAM" id="SSF52374">
    <property type="entry name" value="Nucleotidylyl transferase"/>
    <property type="match status" value="1"/>
</dbReference>
<comment type="similarity">
    <text evidence="3">Belongs to the isocitrate lyase/PEP mutase superfamily. PEP mutase family.</text>
</comment>
<dbReference type="NCBIfam" id="TIGR02320">
    <property type="entry name" value="PEP_mutase"/>
    <property type="match status" value="1"/>
</dbReference>
<dbReference type="InterPro" id="IPR004821">
    <property type="entry name" value="Cyt_trans-like"/>
</dbReference>
<sequence length="437" mass="49399">MKQVYMSVSTDILHYGHIQIMQKAAAMGELTVGILTDKVISQYRRPSLVPFEKRWQMIEALEFVSHVIKKDTLSYRPIIEQYHPDIIVHGDEWKTGSKAKLRSEVIELLDQLGGELVEFPYTKDENINALEGDVFRRYAIPEIRRGMLRRLLNLKKSIRVLEAHNGLTGLVVENAKVHMDNGEEREFDAMWISSLCDSASRGKPDIELVDWSSKIDRINEIMEVTTKPIIVDGDTGGLTEHFVYNVQTLERLGVSAVIIEDKTGLKKNSLFGTEVRQTQAEPDSFAEKIHLAKQALKTSEFMIFARIESLILDQGMEDALMRAGKYVHAGADGIMIHSRQKKPDEVFEFCESFKSSYPDVPIVVVPTTYNQIKEEELAACGINVIIHANHLLRSAFPAMQKTAEAILRDGCSGEEAEKYCMSIKEIINFIPVKGESI</sequence>
<name>A0A7X2TAT7_9CLOT</name>
<keyword evidence="5" id="KW-0670">Pyruvate</keyword>
<feature type="domain" description="Cytidyltransferase-like" evidence="4">
    <location>
        <begin position="11"/>
        <end position="97"/>
    </location>
</feature>
<dbReference type="Gene3D" id="3.40.50.620">
    <property type="entry name" value="HUPs"/>
    <property type="match status" value="1"/>
</dbReference>
<dbReference type="Proteomes" id="UP000429958">
    <property type="component" value="Unassembled WGS sequence"/>
</dbReference>
<dbReference type="InterPro" id="IPR040442">
    <property type="entry name" value="Pyrv_kinase-like_dom_sf"/>
</dbReference>
<evidence type="ECO:0000256" key="2">
    <source>
        <dbReference type="ARBA" id="ARBA00024063"/>
    </source>
</evidence>
<evidence type="ECO:0000259" key="4">
    <source>
        <dbReference type="Pfam" id="PF01467"/>
    </source>
</evidence>
<dbReference type="SUPFAM" id="SSF51621">
    <property type="entry name" value="Phosphoenolpyruvate/pyruvate domain"/>
    <property type="match status" value="1"/>
</dbReference>
<dbReference type="PANTHER" id="PTHR42905:SF7">
    <property type="entry name" value="PHOSPHOENOLPYRUVATE PHOSPHOMUTASE"/>
    <property type="match status" value="1"/>
</dbReference>
<dbReference type="EMBL" id="VUMD01000001">
    <property type="protein sequence ID" value="MSS35107.1"/>
    <property type="molecule type" value="Genomic_DNA"/>
</dbReference>
<dbReference type="NCBIfam" id="TIGR00125">
    <property type="entry name" value="cyt_tran_rel"/>
    <property type="match status" value="1"/>
</dbReference>
<evidence type="ECO:0000256" key="1">
    <source>
        <dbReference type="ARBA" id="ARBA00023235"/>
    </source>
</evidence>
<dbReference type="CDD" id="cd00377">
    <property type="entry name" value="ICL_PEPM"/>
    <property type="match status" value="1"/>
</dbReference>
<dbReference type="InterPro" id="IPR014729">
    <property type="entry name" value="Rossmann-like_a/b/a_fold"/>
</dbReference>
<dbReference type="InterPro" id="IPR012698">
    <property type="entry name" value="PEnolPyrv_PMutase_core"/>
</dbReference>
<comment type="caution">
    <text evidence="5">The sequence shown here is derived from an EMBL/GenBank/DDBJ whole genome shotgun (WGS) entry which is preliminary data.</text>
</comment>
<gene>
    <name evidence="5" type="primary">aepX</name>
    <name evidence="5" type="ORF">FYJ39_00570</name>
</gene>
<dbReference type="RefSeq" id="WP_154470524.1">
    <property type="nucleotide sequence ID" value="NZ_VUMD01000001.1"/>
</dbReference>
<reference evidence="5 6" key="1">
    <citation type="submission" date="2019-08" db="EMBL/GenBank/DDBJ databases">
        <title>In-depth cultivation of the pig gut microbiome towards novel bacterial diversity and tailored functional studies.</title>
        <authorList>
            <person name="Wylensek D."/>
            <person name="Hitch T.C.A."/>
            <person name="Clavel T."/>
        </authorList>
    </citation>
    <scope>NUCLEOTIDE SEQUENCE [LARGE SCALE GENOMIC DNA]</scope>
    <source>
        <strain evidence="5 6">WCA-389-WT-23D1</strain>
    </source>
</reference>
<protein>
    <recommendedName>
        <fullName evidence="2">phosphoenolpyruvate mutase</fullName>
        <ecNumber evidence="2">5.4.2.9</ecNumber>
    </recommendedName>
</protein>
<dbReference type="EC" id="5.4.2.9" evidence="2"/>